<dbReference type="EMBL" id="JACCFY010000001">
    <property type="protein sequence ID" value="NYJ76914.1"/>
    <property type="molecule type" value="Genomic_DNA"/>
</dbReference>
<evidence type="ECO:0000256" key="3">
    <source>
        <dbReference type="ARBA" id="ARBA00022475"/>
    </source>
</evidence>
<evidence type="ECO:0000259" key="10">
    <source>
        <dbReference type="Pfam" id="PF04290"/>
    </source>
</evidence>
<dbReference type="InterPro" id="IPR055348">
    <property type="entry name" value="DctQ"/>
</dbReference>
<evidence type="ECO:0000256" key="5">
    <source>
        <dbReference type="ARBA" id="ARBA00022692"/>
    </source>
</evidence>
<keyword evidence="6 9" id="KW-1133">Transmembrane helix</keyword>
<feature type="domain" description="Tripartite ATP-independent periplasmic transporters DctQ component" evidence="10">
    <location>
        <begin position="31"/>
        <end position="157"/>
    </location>
</feature>
<feature type="transmembrane region" description="Helical" evidence="9">
    <location>
        <begin position="60"/>
        <end position="83"/>
    </location>
</feature>
<gene>
    <name evidence="11" type="ORF">HNR09_000325</name>
</gene>
<evidence type="ECO:0000256" key="6">
    <source>
        <dbReference type="ARBA" id="ARBA00022989"/>
    </source>
</evidence>
<proteinExistence type="inferred from homology"/>
<comment type="caution">
    <text evidence="11">The sequence shown here is derived from an EMBL/GenBank/DDBJ whole genome shotgun (WGS) entry which is preliminary data.</text>
</comment>
<evidence type="ECO:0000256" key="2">
    <source>
        <dbReference type="ARBA" id="ARBA00022448"/>
    </source>
</evidence>
<dbReference type="GO" id="GO:0005886">
    <property type="term" value="C:plasma membrane"/>
    <property type="evidence" value="ECO:0007669"/>
    <property type="project" value="UniProtKB-SubCell"/>
</dbReference>
<feature type="transmembrane region" description="Helical" evidence="9">
    <location>
        <begin position="124"/>
        <end position="144"/>
    </location>
</feature>
<reference evidence="11 12" key="1">
    <citation type="submission" date="2020-07" db="EMBL/GenBank/DDBJ databases">
        <title>Sequencing the genomes of 1000 actinobacteria strains.</title>
        <authorList>
            <person name="Klenk H.-P."/>
        </authorList>
    </citation>
    <scope>NUCLEOTIDE SEQUENCE [LARGE SCALE GENOMIC DNA]</scope>
    <source>
        <strain evidence="11 12">DSM 15475</strain>
    </source>
</reference>
<keyword evidence="2" id="KW-0813">Transport</keyword>
<comment type="subcellular location">
    <subcellularLocation>
        <location evidence="1">Cell inner membrane</location>
        <topology evidence="1">Multi-pass membrane protein</topology>
    </subcellularLocation>
</comment>
<keyword evidence="7 9" id="KW-0472">Membrane</keyword>
<dbReference type="Pfam" id="PF04290">
    <property type="entry name" value="DctQ"/>
    <property type="match status" value="1"/>
</dbReference>
<name>A0A7Z0GK61_9MICC</name>
<dbReference type="GO" id="GO:0015740">
    <property type="term" value="P:C4-dicarboxylate transport"/>
    <property type="evidence" value="ECO:0007669"/>
    <property type="project" value="TreeGrafter"/>
</dbReference>
<evidence type="ECO:0000313" key="11">
    <source>
        <dbReference type="EMBL" id="NYJ76914.1"/>
    </source>
</evidence>
<keyword evidence="12" id="KW-1185">Reference proteome</keyword>
<dbReference type="RefSeq" id="WP_179540467.1">
    <property type="nucleotide sequence ID" value="NZ_BAAALL010000010.1"/>
</dbReference>
<evidence type="ECO:0000256" key="4">
    <source>
        <dbReference type="ARBA" id="ARBA00022519"/>
    </source>
</evidence>
<organism evidence="11 12">
    <name type="scientific">Nesterenkonia xinjiangensis</name>
    <dbReference type="NCBI Taxonomy" id="225327"/>
    <lineage>
        <taxon>Bacteria</taxon>
        <taxon>Bacillati</taxon>
        <taxon>Actinomycetota</taxon>
        <taxon>Actinomycetes</taxon>
        <taxon>Micrococcales</taxon>
        <taxon>Micrococcaceae</taxon>
        <taxon>Nesterenkonia</taxon>
    </lineage>
</organism>
<evidence type="ECO:0000256" key="9">
    <source>
        <dbReference type="SAM" id="Phobius"/>
    </source>
</evidence>
<dbReference type="GO" id="GO:0022857">
    <property type="term" value="F:transmembrane transporter activity"/>
    <property type="evidence" value="ECO:0007669"/>
    <property type="project" value="TreeGrafter"/>
</dbReference>
<keyword evidence="5 9" id="KW-0812">Transmembrane</keyword>
<evidence type="ECO:0000256" key="1">
    <source>
        <dbReference type="ARBA" id="ARBA00004429"/>
    </source>
</evidence>
<feature type="transmembrane region" description="Helical" evidence="9">
    <location>
        <begin position="21"/>
        <end position="40"/>
    </location>
</feature>
<evidence type="ECO:0000256" key="7">
    <source>
        <dbReference type="ARBA" id="ARBA00023136"/>
    </source>
</evidence>
<evidence type="ECO:0000256" key="8">
    <source>
        <dbReference type="ARBA" id="ARBA00038436"/>
    </source>
</evidence>
<dbReference type="InterPro" id="IPR007387">
    <property type="entry name" value="TRAP_DctQ"/>
</dbReference>
<dbReference type="Proteomes" id="UP000535437">
    <property type="component" value="Unassembled WGS sequence"/>
</dbReference>
<dbReference type="PANTHER" id="PTHR35011">
    <property type="entry name" value="2,3-DIKETO-L-GULONATE TRAP TRANSPORTER SMALL PERMEASE PROTEIN YIAM"/>
    <property type="match status" value="1"/>
</dbReference>
<evidence type="ECO:0000313" key="12">
    <source>
        <dbReference type="Proteomes" id="UP000535437"/>
    </source>
</evidence>
<dbReference type="AlphaFoldDB" id="A0A7Z0GK61"/>
<feature type="transmembrane region" description="Helical" evidence="9">
    <location>
        <begin position="95"/>
        <end position="118"/>
    </location>
</feature>
<protein>
    <submittedName>
        <fullName evidence="11">TRAP-type C4-dicarboxylate transport system permease small subunit</fullName>
    </submittedName>
</protein>
<sequence>MTPPPRGLLHRAGRIMDGLEISLGSVMLLAIFVLVLIQAAQRHLPGDSLPWTGEVSRFALAWLTFSVVGVLISRGGHITLEVVDILPLPRLVRTVQVFALIIVAVTAGAFTLEAWALVQTQGALRSPVLGLSMALVYVPVLLGLTSSTVRALIGAARIALHGPVRSELAEEVAR</sequence>
<keyword evidence="3" id="KW-1003">Cell membrane</keyword>
<keyword evidence="4" id="KW-0997">Cell inner membrane</keyword>
<comment type="similarity">
    <text evidence="8">Belongs to the TRAP transporter small permease family.</text>
</comment>
<dbReference type="PANTHER" id="PTHR35011:SF2">
    <property type="entry name" value="2,3-DIKETO-L-GULONATE TRAP TRANSPORTER SMALL PERMEASE PROTEIN YIAM"/>
    <property type="match status" value="1"/>
</dbReference>
<accession>A0A7Z0GK61</accession>